<dbReference type="KEGG" id="sshi:J5U23_01696"/>
<gene>
    <name evidence="1" type="ORF">J5U23_01696</name>
</gene>
<evidence type="ECO:0000313" key="1">
    <source>
        <dbReference type="EMBL" id="QXJ28827.1"/>
    </source>
</evidence>
<dbReference type="EMBL" id="CP077717">
    <property type="protein sequence ID" value="QXJ28827.1"/>
    <property type="molecule type" value="Genomic_DNA"/>
</dbReference>
<reference evidence="1" key="1">
    <citation type="journal article" date="2021" name="Environ. Microbiol.">
        <title>New insights into the diversity and evolution of the archaeal mobilome from three complete genomes of Saccharolobus shibatae.</title>
        <authorList>
            <person name="Medvedeva S."/>
            <person name="Brandt D."/>
            <person name="Cvirkaite-Krupovic V."/>
            <person name="Liu Y."/>
            <person name="Severinov K."/>
            <person name="Ishino S."/>
            <person name="Ishino Y."/>
            <person name="Prangishvili D."/>
            <person name="Kalinowski J."/>
            <person name="Krupovic M."/>
        </authorList>
    </citation>
    <scope>NUCLEOTIDE SEQUENCE</scope>
    <source>
        <strain evidence="1">B12</strain>
    </source>
</reference>
<dbReference type="AlphaFoldDB" id="A0A8F5BP30"/>
<proteinExistence type="predicted"/>
<protein>
    <submittedName>
        <fullName evidence="1">Uncharacterized protein</fullName>
    </submittedName>
</protein>
<organism evidence="1 2">
    <name type="scientific">Saccharolobus shibatae (strain ATCC 51178 / DSM 5389 / JCM 8931 / NBRC 15437 / B12)</name>
    <name type="common">Sulfolobus shibatae</name>
    <dbReference type="NCBI Taxonomy" id="523848"/>
    <lineage>
        <taxon>Archaea</taxon>
        <taxon>Thermoproteota</taxon>
        <taxon>Thermoprotei</taxon>
        <taxon>Sulfolobales</taxon>
        <taxon>Sulfolobaceae</taxon>
        <taxon>Saccharolobus</taxon>
    </lineage>
</organism>
<accession>A0A8F5BP30</accession>
<name>A0A8F5BP30_SACSH</name>
<dbReference type="Proteomes" id="UP000694018">
    <property type="component" value="Chromosome"/>
</dbReference>
<sequence length="50" mass="5762">MTVTRIIKNYDEIIRDYLKESSILQLGNILIHGSLSEDVGTEVKEDRIEL</sequence>
<dbReference type="RefSeq" id="WP_244988755.1">
    <property type="nucleotide sequence ID" value="NZ_CP077717.1"/>
</dbReference>
<dbReference type="GeneID" id="71775473"/>
<evidence type="ECO:0000313" key="2">
    <source>
        <dbReference type="Proteomes" id="UP000694018"/>
    </source>
</evidence>